<dbReference type="Proteomes" id="UP000247345">
    <property type="component" value="Unassembled WGS sequence"/>
</dbReference>
<protein>
    <submittedName>
        <fullName evidence="1">Uncharacterized protein</fullName>
    </submittedName>
</protein>
<accession>A0A2P6CAE1</accession>
<organism evidence="1 2">
    <name type="scientific">Polaribacter butkevichii</name>
    <dbReference type="NCBI Taxonomy" id="218490"/>
    <lineage>
        <taxon>Bacteria</taxon>
        <taxon>Pseudomonadati</taxon>
        <taxon>Bacteroidota</taxon>
        <taxon>Flavobacteriia</taxon>
        <taxon>Flavobacteriales</taxon>
        <taxon>Flavobacteriaceae</taxon>
    </lineage>
</organism>
<dbReference type="AlphaFoldDB" id="A0A2P6CAE1"/>
<evidence type="ECO:0000313" key="1">
    <source>
        <dbReference type="EMBL" id="PQJ71896.1"/>
    </source>
</evidence>
<sequence>MTMQEIHFPVTFQFKISTLANDFTAKDSSGKPIAYVRQKMFKLKEDISIYENDTKSKLNYKIKADKWLDFSTAYSFFDEKDKEFGKVARKGWKSLWNAHYEIIDQYEKQQYVINEKNPWVKVLDSLLGEIPVLSFFTGYLFNPTYLVKNNEGKTVVELKKLKSFFGRNFEVSKIGELDSDDDDRVMLSLMMFVLLERRRG</sequence>
<gene>
    <name evidence="1" type="ORF">BTO14_00905</name>
</gene>
<proteinExistence type="predicted"/>
<comment type="caution">
    <text evidence="1">The sequence shown here is derived from an EMBL/GenBank/DDBJ whole genome shotgun (WGS) entry which is preliminary data.</text>
</comment>
<dbReference type="EMBL" id="MSCK01000001">
    <property type="protein sequence ID" value="PQJ71896.1"/>
    <property type="molecule type" value="Genomic_DNA"/>
</dbReference>
<evidence type="ECO:0000313" key="2">
    <source>
        <dbReference type="Proteomes" id="UP000247345"/>
    </source>
</evidence>
<dbReference type="Gene3D" id="2.40.160.200">
    <property type="entry name" value="LURP1-related"/>
    <property type="match status" value="1"/>
</dbReference>
<reference evidence="1 2" key="1">
    <citation type="submission" date="2016-12" db="EMBL/GenBank/DDBJ databases">
        <title>Trade-off between light-utilization and light-protection in marine flavobacteria.</title>
        <authorList>
            <person name="Kumagai Y."/>
            <person name="Yoshizawa S."/>
            <person name="Kogure K."/>
            <person name="Iwasaki W."/>
        </authorList>
    </citation>
    <scope>NUCLEOTIDE SEQUENCE [LARGE SCALE GENOMIC DNA]</scope>
    <source>
        <strain evidence="1 2">KCTC 12100</strain>
    </source>
</reference>
<dbReference type="InterPro" id="IPR038595">
    <property type="entry name" value="LOR_sf"/>
</dbReference>
<name>A0A2P6CAE1_9FLAO</name>
<keyword evidence="2" id="KW-1185">Reference proteome</keyword>